<evidence type="ECO:0008006" key="12">
    <source>
        <dbReference type="Google" id="ProtNLM"/>
    </source>
</evidence>
<feature type="domain" description="ABC3 transporter permease C-terminal" evidence="8">
    <location>
        <begin position="337"/>
        <end position="461"/>
    </location>
</feature>
<dbReference type="EMBL" id="FP565814">
    <property type="protein sequence ID" value="CBH24637.1"/>
    <property type="molecule type" value="Genomic_DNA"/>
</dbReference>
<reference evidence="11" key="2">
    <citation type="submission" date="2010-04" db="EMBL/GenBank/DDBJ databases">
        <title>Genome sequence of Salinibacter ruber M8.</title>
        <authorList>
            <consortium name="Genoscope"/>
        </authorList>
    </citation>
    <scope>NUCLEOTIDE SEQUENCE [LARGE SCALE GENOMIC DNA]</scope>
    <source>
        <strain evidence="11">M8</strain>
    </source>
</reference>
<dbReference type="PANTHER" id="PTHR30489">
    <property type="entry name" value="LIPOPROTEIN-RELEASING SYSTEM TRANSMEMBRANE PROTEIN LOLE"/>
    <property type="match status" value="1"/>
</dbReference>
<dbReference type="AlphaFoldDB" id="D5H9D2"/>
<keyword evidence="4 7" id="KW-0812">Transmembrane</keyword>
<evidence type="ECO:0000313" key="10">
    <source>
        <dbReference type="EMBL" id="CBH24637.1"/>
    </source>
</evidence>
<feature type="transmembrane region" description="Helical" evidence="7">
    <location>
        <begin position="333"/>
        <end position="358"/>
    </location>
</feature>
<dbReference type="HOGENOM" id="CLU_000604_8_1_10"/>
<gene>
    <name evidence="10" type="ordered locus">SRM_01716</name>
</gene>
<feature type="transmembrane region" description="Helical" evidence="7">
    <location>
        <begin position="78"/>
        <end position="104"/>
    </location>
</feature>
<keyword evidence="6 7" id="KW-0472">Membrane</keyword>
<feature type="domain" description="MacB-like periplasmic core" evidence="9">
    <location>
        <begin position="86"/>
        <end position="305"/>
    </location>
</feature>
<feature type="transmembrane region" description="Helical" evidence="7">
    <location>
        <begin position="434"/>
        <end position="453"/>
    </location>
</feature>
<dbReference type="Pfam" id="PF12704">
    <property type="entry name" value="MacB_PCD"/>
    <property type="match status" value="1"/>
</dbReference>
<proteinExistence type="inferred from homology"/>
<comment type="subcellular location">
    <subcellularLocation>
        <location evidence="1">Cell membrane</location>
        <topology evidence="1">Multi-pass membrane protein</topology>
    </subcellularLocation>
</comment>
<accession>D5H9D2</accession>
<dbReference type="InterPro" id="IPR003838">
    <property type="entry name" value="ABC3_permease_C"/>
</dbReference>
<evidence type="ECO:0000256" key="2">
    <source>
        <dbReference type="ARBA" id="ARBA00005236"/>
    </source>
</evidence>
<name>D5H9D2_SALRM</name>
<dbReference type="PANTHER" id="PTHR30489:SF0">
    <property type="entry name" value="LIPOPROTEIN-RELEASING SYSTEM TRANSMEMBRANE PROTEIN LOLE"/>
    <property type="match status" value="1"/>
</dbReference>
<evidence type="ECO:0000313" key="11">
    <source>
        <dbReference type="Proteomes" id="UP000000933"/>
    </source>
</evidence>
<keyword evidence="3" id="KW-1003">Cell membrane</keyword>
<evidence type="ECO:0000256" key="4">
    <source>
        <dbReference type="ARBA" id="ARBA00022692"/>
    </source>
</evidence>
<organism evidence="10 11">
    <name type="scientific">Salinibacter ruber (strain M8)</name>
    <dbReference type="NCBI Taxonomy" id="761659"/>
    <lineage>
        <taxon>Bacteria</taxon>
        <taxon>Pseudomonadati</taxon>
        <taxon>Rhodothermota</taxon>
        <taxon>Rhodothermia</taxon>
        <taxon>Rhodothermales</taxon>
        <taxon>Salinibacteraceae</taxon>
        <taxon>Salinibacter</taxon>
    </lineage>
</organism>
<evidence type="ECO:0000256" key="3">
    <source>
        <dbReference type="ARBA" id="ARBA00022475"/>
    </source>
</evidence>
<feature type="transmembrane region" description="Helical" evidence="7">
    <location>
        <begin position="379"/>
        <end position="406"/>
    </location>
</feature>
<dbReference type="InterPro" id="IPR025857">
    <property type="entry name" value="MacB_PCD"/>
</dbReference>
<dbReference type="GO" id="GO:0044874">
    <property type="term" value="P:lipoprotein localization to outer membrane"/>
    <property type="evidence" value="ECO:0007669"/>
    <property type="project" value="TreeGrafter"/>
</dbReference>
<evidence type="ECO:0000259" key="9">
    <source>
        <dbReference type="Pfam" id="PF12704"/>
    </source>
</evidence>
<evidence type="ECO:0000259" key="8">
    <source>
        <dbReference type="Pfam" id="PF02687"/>
    </source>
</evidence>
<sequence>MCGKCNLLLGTGRRLGMFDRRMRSDLLPGSLVAETNFNLRFVLAAHTAFSWSVPVRFERFMSFRYLWGAEGREQGRSFLRFIIYVAVGGVTLGVAALLLALAIVRGFSEEIEEKIVGFGAHIQVSSYVQDEPLDQGASLRRQLHEMKGVSSVSPVVEQPVLLRYSEDAIDGVVLLGMDRLPSYLGKRVEAGGGAVDGEKGGEPGLVVGREMATRLGLAVGDRVTAFALQQGESGMSMGGQRPRVEQFRIRGIYDTSLQDIDDVYVFSSTAVARELGSLAAPSVSRFNVTVSDPSRIDSLAAQIENRFGFPVSARTVYQQYAGLFAWVDLQQSIIPLVIGVIVIVAAFNIIGTLLMLILEKTREIGILKGLGTSGRTLKRLFLVLGVLIGVVGTSLGAALALTFALLQQQFGLVSLPAEAYYMTTAPIALNPLDFLLVAVVTVFLCGAAAYIPARVAARVEPVKAIRFE</sequence>
<evidence type="ECO:0000256" key="1">
    <source>
        <dbReference type="ARBA" id="ARBA00004651"/>
    </source>
</evidence>
<evidence type="ECO:0000256" key="7">
    <source>
        <dbReference type="SAM" id="Phobius"/>
    </source>
</evidence>
<keyword evidence="5 7" id="KW-1133">Transmembrane helix</keyword>
<dbReference type="Proteomes" id="UP000000933">
    <property type="component" value="Chromosome"/>
</dbReference>
<dbReference type="InterPro" id="IPR051447">
    <property type="entry name" value="Lipoprotein-release_system"/>
</dbReference>
<evidence type="ECO:0000256" key="6">
    <source>
        <dbReference type="ARBA" id="ARBA00023136"/>
    </source>
</evidence>
<evidence type="ECO:0000256" key="5">
    <source>
        <dbReference type="ARBA" id="ARBA00022989"/>
    </source>
</evidence>
<reference evidence="10 11" key="1">
    <citation type="journal article" date="2010" name="ISME J.">
        <title>Fine-scale evolution: genomic, phenotypic and ecological differentiation in two coexisting Salinibacter ruber strains.</title>
        <authorList>
            <person name="Pena A."/>
            <person name="Teeling H."/>
            <person name="Huerta-Cepas J."/>
            <person name="Santos F."/>
            <person name="Yarza P."/>
            <person name="Brito-Echeverria J."/>
            <person name="Lucio M."/>
            <person name="Schmitt-Kopplin P."/>
            <person name="Meseguer I."/>
            <person name="Schenowitz C."/>
            <person name="Dossat C."/>
            <person name="Barbe V."/>
            <person name="Dopazo J."/>
            <person name="Rossello-Mora R."/>
            <person name="Schuler M."/>
            <person name="Glockner F.O."/>
            <person name="Amann R."/>
            <person name="Gabaldon T."/>
            <person name="Anton J."/>
        </authorList>
    </citation>
    <scope>NUCLEOTIDE SEQUENCE [LARGE SCALE GENOMIC DNA]</scope>
    <source>
        <strain evidence="10 11">M8</strain>
    </source>
</reference>
<protein>
    <recommendedName>
        <fullName evidence="12">ABC transporter permease</fullName>
    </recommendedName>
</protein>
<comment type="similarity">
    <text evidence="2">Belongs to the ABC-4 integral membrane protein family. LolC/E subfamily.</text>
</comment>
<dbReference type="GO" id="GO:0098797">
    <property type="term" value="C:plasma membrane protein complex"/>
    <property type="evidence" value="ECO:0007669"/>
    <property type="project" value="TreeGrafter"/>
</dbReference>
<dbReference type="KEGG" id="srm:SRM_01716"/>
<dbReference type="Pfam" id="PF02687">
    <property type="entry name" value="FtsX"/>
    <property type="match status" value="1"/>
</dbReference>